<dbReference type="EMBL" id="JAEPWM010000002">
    <property type="protein sequence ID" value="MBK6005691.1"/>
    <property type="molecule type" value="Genomic_DNA"/>
</dbReference>
<reference evidence="6" key="2">
    <citation type="submission" date="2021-01" db="EMBL/GenBank/DDBJ databases">
        <authorList>
            <person name="Kang M."/>
        </authorList>
    </citation>
    <scope>NUCLEOTIDE SEQUENCE</scope>
    <source>
        <strain evidence="6">KACC 17527</strain>
    </source>
</reference>
<evidence type="ECO:0000256" key="3">
    <source>
        <dbReference type="ARBA" id="ARBA00022692"/>
    </source>
</evidence>
<evidence type="ECO:0000256" key="2">
    <source>
        <dbReference type="ARBA" id="ARBA00022519"/>
    </source>
</evidence>
<evidence type="ECO:0000313" key="7">
    <source>
        <dbReference type="Proteomes" id="UP000630528"/>
    </source>
</evidence>
<dbReference type="GO" id="GO:0030288">
    <property type="term" value="C:outer membrane-bounded periplasmic space"/>
    <property type="evidence" value="ECO:0007669"/>
    <property type="project" value="TreeGrafter"/>
</dbReference>
<evidence type="ECO:0000256" key="1">
    <source>
        <dbReference type="ARBA" id="ARBA00022475"/>
    </source>
</evidence>
<organism evidence="6 7">
    <name type="scientific">Ramlibacter ginsenosidimutans</name>
    <dbReference type="NCBI Taxonomy" id="502333"/>
    <lineage>
        <taxon>Bacteria</taxon>
        <taxon>Pseudomonadati</taxon>
        <taxon>Pseudomonadota</taxon>
        <taxon>Betaproteobacteria</taxon>
        <taxon>Burkholderiales</taxon>
        <taxon>Comamonadaceae</taxon>
        <taxon>Ramlibacter</taxon>
    </lineage>
</organism>
<dbReference type="NCBIfam" id="TIGR04409">
    <property type="entry name" value="LptC_YrbK"/>
    <property type="match status" value="1"/>
</dbReference>
<evidence type="ECO:0000256" key="5">
    <source>
        <dbReference type="ARBA" id="ARBA00023136"/>
    </source>
</evidence>
<sequence>MGVLALGTYWLARTTPGVSNAVNGQHEAKHEADYFLRNFSVKSFTPQGRLKSEIQGVEARHYPDTDTLEIEQPRFRSYNDVGAVTIATAKHAISNGDASQVQLMGDAVVTRDPPPAQKDQPQMEIRSDFLHLFANDEKVKTDKPVSIRRGKDTFQADNLDYDNLDRVLQMHGRVHGLLLPHVPAAKP</sequence>
<keyword evidence="3" id="KW-0812">Transmembrane</keyword>
<dbReference type="InterPro" id="IPR010664">
    <property type="entry name" value="LipoPS_assembly_LptC-rel"/>
</dbReference>
<gene>
    <name evidence="6" type="primary">lptC</name>
    <name evidence="6" type="ORF">JJB11_06255</name>
</gene>
<dbReference type="GO" id="GO:0015221">
    <property type="term" value="F:lipopolysaccharide transmembrane transporter activity"/>
    <property type="evidence" value="ECO:0007669"/>
    <property type="project" value="InterPro"/>
</dbReference>
<dbReference type="PANTHER" id="PTHR37481">
    <property type="entry name" value="LIPOPOLYSACCHARIDE EXPORT SYSTEM PROTEIN LPTC"/>
    <property type="match status" value="1"/>
</dbReference>
<dbReference type="Proteomes" id="UP000630528">
    <property type="component" value="Unassembled WGS sequence"/>
</dbReference>
<keyword evidence="4" id="KW-1133">Transmembrane helix</keyword>
<evidence type="ECO:0000256" key="4">
    <source>
        <dbReference type="ARBA" id="ARBA00022989"/>
    </source>
</evidence>
<accession>A0A934WLL2</accession>
<dbReference type="GO" id="GO:0005886">
    <property type="term" value="C:plasma membrane"/>
    <property type="evidence" value="ECO:0007669"/>
    <property type="project" value="InterPro"/>
</dbReference>
<reference evidence="6" key="1">
    <citation type="journal article" date="2012" name="J. Microbiol. Biotechnol.">
        <title>Ramlibacter ginsenosidimutans sp. nov., with ginsenoside-converting activity.</title>
        <authorList>
            <person name="Wang L."/>
            <person name="An D.S."/>
            <person name="Kim S.G."/>
            <person name="Jin F.X."/>
            <person name="Kim S.C."/>
            <person name="Lee S.T."/>
            <person name="Im W.T."/>
        </authorList>
    </citation>
    <scope>NUCLEOTIDE SEQUENCE</scope>
    <source>
        <strain evidence="6">KACC 17527</strain>
    </source>
</reference>
<name>A0A934WLL2_9BURK</name>
<protein>
    <submittedName>
        <fullName evidence="6">LPS export ABC transporter periplasmic protein LptC</fullName>
    </submittedName>
</protein>
<proteinExistence type="predicted"/>
<keyword evidence="7" id="KW-1185">Reference proteome</keyword>
<evidence type="ECO:0000313" key="6">
    <source>
        <dbReference type="EMBL" id="MBK6005691.1"/>
    </source>
</evidence>
<keyword evidence="5" id="KW-0472">Membrane</keyword>
<dbReference type="Pfam" id="PF06835">
    <property type="entry name" value="LptC"/>
    <property type="match status" value="1"/>
</dbReference>
<dbReference type="InterPro" id="IPR052363">
    <property type="entry name" value="LPS_export_LptC"/>
</dbReference>
<dbReference type="InterPro" id="IPR026265">
    <property type="entry name" value="LptC"/>
</dbReference>
<comment type="caution">
    <text evidence="6">The sequence shown here is derived from an EMBL/GenBank/DDBJ whole genome shotgun (WGS) entry which is preliminary data.</text>
</comment>
<dbReference type="GO" id="GO:0017089">
    <property type="term" value="F:glycolipid transfer activity"/>
    <property type="evidence" value="ECO:0007669"/>
    <property type="project" value="TreeGrafter"/>
</dbReference>
<keyword evidence="2" id="KW-0997">Cell inner membrane</keyword>
<keyword evidence="1" id="KW-1003">Cell membrane</keyword>
<dbReference type="AlphaFoldDB" id="A0A934WLL2"/>
<dbReference type="PANTHER" id="PTHR37481:SF1">
    <property type="entry name" value="LIPOPOLYSACCHARIDE EXPORT SYSTEM PROTEIN LPTC"/>
    <property type="match status" value="1"/>
</dbReference>
<dbReference type="Gene3D" id="2.60.450.10">
    <property type="entry name" value="Lipopolysaccharide (LPS) transport protein A like domain"/>
    <property type="match status" value="1"/>
</dbReference>